<dbReference type="GO" id="GO:0009423">
    <property type="term" value="P:chorismate biosynthetic process"/>
    <property type="evidence" value="ECO:0007669"/>
    <property type="project" value="UniProtKB-UniPathway"/>
</dbReference>
<feature type="compositionally biased region" description="Low complexity" evidence="5">
    <location>
        <begin position="18"/>
        <end position="27"/>
    </location>
</feature>
<evidence type="ECO:0000256" key="3">
    <source>
        <dbReference type="PIRSR" id="PIRSR602480-1"/>
    </source>
</evidence>
<keyword evidence="3" id="KW-0464">Manganese</keyword>
<feature type="binding site" evidence="3">
    <location>
        <position position="276"/>
    </location>
    <ligand>
        <name>phosphoenolpyruvate</name>
        <dbReference type="ChEBI" id="CHEBI:58702"/>
    </ligand>
</feature>
<dbReference type="GO" id="GO:0009073">
    <property type="term" value="P:aromatic amino acid family biosynthetic process"/>
    <property type="evidence" value="ECO:0007669"/>
    <property type="project" value="UniProtKB-KW"/>
</dbReference>
<dbReference type="STRING" id="40571.SAMN05660733_04387"/>
<reference evidence="7" key="1">
    <citation type="submission" date="2017-04" db="EMBL/GenBank/DDBJ databases">
        <authorList>
            <person name="Varghese N."/>
            <person name="Submissions S."/>
        </authorList>
    </citation>
    <scope>NUCLEOTIDE SEQUENCE [LARGE SCALE GENOMIC DNA]</scope>
    <source>
        <strain evidence="7">DSM 44073</strain>
    </source>
</reference>
<feature type="binding site" evidence="3">
    <location>
        <position position="308"/>
    </location>
    <ligand>
        <name>Mn(2+)</name>
        <dbReference type="ChEBI" id="CHEBI:29035"/>
    </ligand>
</feature>
<evidence type="ECO:0000256" key="4">
    <source>
        <dbReference type="RuleBase" id="RU363071"/>
    </source>
</evidence>
<accession>A0A1W2ER68</accession>
<dbReference type="InterPro" id="IPR002480">
    <property type="entry name" value="DAHP_synth_2"/>
</dbReference>
<comment type="catalytic activity">
    <reaction evidence="4">
        <text>D-erythrose 4-phosphate + phosphoenolpyruvate + H2O = 7-phospho-2-dehydro-3-deoxy-D-arabino-heptonate + phosphate</text>
        <dbReference type="Rhea" id="RHEA:14717"/>
        <dbReference type="ChEBI" id="CHEBI:15377"/>
        <dbReference type="ChEBI" id="CHEBI:16897"/>
        <dbReference type="ChEBI" id="CHEBI:43474"/>
        <dbReference type="ChEBI" id="CHEBI:58394"/>
        <dbReference type="ChEBI" id="CHEBI:58702"/>
        <dbReference type="EC" id="2.5.1.54"/>
    </reaction>
</comment>
<feature type="binding site" evidence="3">
    <location>
        <position position="380"/>
    </location>
    <ligand>
        <name>Mn(2+)</name>
        <dbReference type="ChEBI" id="CHEBI:29035"/>
    </ligand>
</feature>
<keyword evidence="3" id="KW-0170">Cobalt</keyword>
<dbReference type="RefSeq" id="WP_051769787.1">
    <property type="nucleotide sequence ID" value="NZ_FWYC01000010.1"/>
</dbReference>
<comment type="similarity">
    <text evidence="1 4">Belongs to the class-II DAHP synthase family.</text>
</comment>
<evidence type="ECO:0000256" key="5">
    <source>
        <dbReference type="SAM" id="MobiDB-lite"/>
    </source>
</evidence>
<feature type="binding site" evidence="3">
    <location>
        <position position="247"/>
    </location>
    <ligand>
        <name>phosphoenolpyruvate</name>
        <dbReference type="ChEBI" id="CHEBI:58702"/>
    </ligand>
</feature>
<comment type="cofactor">
    <cofactor evidence="3">
        <name>Mn(2+)</name>
        <dbReference type="ChEBI" id="CHEBI:29035"/>
    </cofactor>
    <cofactor evidence="3">
        <name>Co(2+)</name>
        <dbReference type="ChEBI" id="CHEBI:48828"/>
    </cofactor>
    <cofactor evidence="3">
        <name>Cd(2+)</name>
        <dbReference type="ChEBI" id="CHEBI:48775"/>
    </cofactor>
    <text evidence="3">Binds 1 divalent cation per subunit. The enzyme is active with manganese, cobalt or cadmium ions.</text>
</comment>
<dbReference type="GO" id="GO:0008652">
    <property type="term" value="P:amino acid biosynthetic process"/>
    <property type="evidence" value="ECO:0007669"/>
    <property type="project" value="UniProtKB-KW"/>
</dbReference>
<dbReference type="PANTHER" id="PTHR21337">
    <property type="entry name" value="PHOSPHO-2-DEHYDRO-3-DEOXYHEPTONATE ALDOLASE 1, 2"/>
    <property type="match status" value="1"/>
</dbReference>
<dbReference type="PANTHER" id="PTHR21337:SF0">
    <property type="entry name" value="PHOSPHO-2-DEHYDRO-3-DEOXYHEPTONATE ALDOLASE"/>
    <property type="match status" value="1"/>
</dbReference>
<comment type="pathway">
    <text evidence="4">Metabolic intermediate biosynthesis; chorismate biosynthesis; chorismate from D-erythrose 4-phosphate and phosphoenolpyruvate: step 1/7.</text>
</comment>
<gene>
    <name evidence="6" type="ORF">SAMN05660733_04387</name>
</gene>
<keyword evidence="4" id="KW-0028">Amino-acid biosynthesis</keyword>
<sequence>MTTTSLGGDGVTSRERTAAQQPDWQAPDAVARVRAELGARHPLVDAAACHALRGELRAASRGQAFVIQGGDCAEPFADATADRMQAKAALLEDLADLFEGHTGLPVVRVGRFAGQYAKPRSSPVETLPDGAVVPAFRGEAVNGFDLAEREPDVRRLLAAYDHAAAGLDALFLNRFLPLACDGPFVQTYVSHEALLMDFEQPLVRPDWYAGGHYASSAHFLWIGDRTRQPDGAHVHFARSITNPVGLKVGPTMTAPEITALVTGLARGEGKLTLIARMGAEQVVPKLTELIAALGPMAGSVVWMCDPMHGNTRKTAAGQKTRLLADVLTEVGGFVGVLRGHGLRPGGLHLEMTPDPVAECLARPEDLVRTEPLAPYTSLCDPRLDRGQAEAVVRYAAELISPGGNRR</sequence>
<dbReference type="Gene3D" id="3.20.20.70">
    <property type="entry name" value="Aldolase class I"/>
    <property type="match status" value="1"/>
</dbReference>
<feature type="binding site" evidence="3">
    <location>
        <position position="111"/>
    </location>
    <ligand>
        <name>phosphoenolpyruvate</name>
        <dbReference type="ChEBI" id="CHEBI:58702"/>
    </ligand>
</feature>
<evidence type="ECO:0000313" key="6">
    <source>
        <dbReference type="EMBL" id="SMD12181.1"/>
    </source>
</evidence>
<organism evidence="6 7">
    <name type="scientific">Lentzea albidocapillata</name>
    <dbReference type="NCBI Taxonomy" id="40571"/>
    <lineage>
        <taxon>Bacteria</taxon>
        <taxon>Bacillati</taxon>
        <taxon>Actinomycetota</taxon>
        <taxon>Actinomycetes</taxon>
        <taxon>Pseudonocardiales</taxon>
        <taxon>Pseudonocardiaceae</taxon>
        <taxon>Lentzea</taxon>
    </lineage>
</organism>
<keyword evidence="2 4" id="KW-0808">Transferase</keyword>
<dbReference type="OrthoDB" id="9766852at2"/>
<evidence type="ECO:0000256" key="2">
    <source>
        <dbReference type="ARBA" id="ARBA00022679"/>
    </source>
</evidence>
<dbReference type="EMBL" id="FWYC01000010">
    <property type="protein sequence ID" value="SMD12181.1"/>
    <property type="molecule type" value="Genomic_DNA"/>
</dbReference>
<dbReference type="GO" id="GO:0003849">
    <property type="term" value="F:3-deoxy-7-phosphoheptulonate synthase activity"/>
    <property type="evidence" value="ECO:0007669"/>
    <property type="project" value="UniProtKB-EC"/>
</dbReference>
<dbReference type="Proteomes" id="UP000192840">
    <property type="component" value="Unassembled WGS sequence"/>
</dbReference>
<dbReference type="EC" id="2.5.1.54" evidence="4"/>
<keyword evidence="4" id="KW-0057">Aromatic amino acid biosynthesis</keyword>
<feature type="binding site" evidence="3">
    <location>
        <position position="350"/>
    </location>
    <ligand>
        <name>Mn(2+)</name>
        <dbReference type="ChEBI" id="CHEBI:29035"/>
    </ligand>
</feature>
<protein>
    <recommendedName>
        <fullName evidence="4">Phospho-2-dehydro-3-deoxyheptonate aldolase</fullName>
        <ecNumber evidence="4">2.5.1.54</ecNumber>
    </recommendedName>
</protein>
<dbReference type="UniPathway" id="UPA00053">
    <property type="reaction ID" value="UER00084"/>
</dbReference>
<keyword evidence="3" id="KW-0104">Cadmium</keyword>
<feature type="region of interest" description="Disordered" evidence="5">
    <location>
        <begin position="1"/>
        <end position="27"/>
    </location>
</feature>
<name>A0A1W2ER68_9PSEU</name>
<dbReference type="SUPFAM" id="SSF51569">
    <property type="entry name" value="Aldolase"/>
    <property type="match status" value="1"/>
</dbReference>
<proteinExistence type="inferred from homology"/>
<dbReference type="InterPro" id="IPR013785">
    <property type="entry name" value="Aldolase_TIM"/>
</dbReference>
<evidence type="ECO:0000256" key="1">
    <source>
        <dbReference type="ARBA" id="ARBA00008911"/>
    </source>
</evidence>
<keyword evidence="7" id="KW-1185">Reference proteome</keyword>
<dbReference type="AlphaFoldDB" id="A0A1W2ER68"/>
<dbReference type="eggNOG" id="COG3200">
    <property type="taxonomic scope" value="Bacteria"/>
</dbReference>
<dbReference type="Pfam" id="PF01474">
    <property type="entry name" value="DAHP_synth_2"/>
    <property type="match status" value="2"/>
</dbReference>
<evidence type="ECO:0000313" key="7">
    <source>
        <dbReference type="Proteomes" id="UP000192840"/>
    </source>
</evidence>
<feature type="binding site" evidence="3">
    <location>
        <position position="72"/>
    </location>
    <ligand>
        <name>Mn(2+)</name>
        <dbReference type="ChEBI" id="CHEBI:29035"/>
    </ligand>
</feature>